<dbReference type="EMBL" id="JAEHOE010000004">
    <property type="protein sequence ID" value="KAG2500183.1"/>
    <property type="molecule type" value="Genomic_DNA"/>
</dbReference>
<organism evidence="1 2">
    <name type="scientific">Edaphochlamys debaryana</name>
    <dbReference type="NCBI Taxonomy" id="47281"/>
    <lineage>
        <taxon>Eukaryota</taxon>
        <taxon>Viridiplantae</taxon>
        <taxon>Chlorophyta</taxon>
        <taxon>core chlorophytes</taxon>
        <taxon>Chlorophyceae</taxon>
        <taxon>CS clade</taxon>
        <taxon>Chlamydomonadales</taxon>
        <taxon>Chlamydomonadales incertae sedis</taxon>
        <taxon>Edaphochlamys</taxon>
    </lineage>
</organism>
<accession>A0A835YFB8</accession>
<keyword evidence="2" id="KW-1185">Reference proteome</keyword>
<reference evidence="1" key="1">
    <citation type="journal article" date="2020" name="bioRxiv">
        <title>Comparative genomics of Chlamydomonas.</title>
        <authorList>
            <person name="Craig R.J."/>
            <person name="Hasan A.R."/>
            <person name="Ness R.W."/>
            <person name="Keightley P.D."/>
        </authorList>
    </citation>
    <scope>NUCLEOTIDE SEQUENCE</scope>
    <source>
        <strain evidence="1">CCAP 11/70</strain>
    </source>
</reference>
<sequence length="83" mass="8870">MSVFAFAAAQAYTVPTVAPTGTNVFNPFDPKYKRWARITNTNPGGPYSLARILQDSTSAAGFTLDSTPCTKLLAVTCRLIKVG</sequence>
<protein>
    <submittedName>
        <fullName evidence="1">Uncharacterized protein</fullName>
    </submittedName>
</protein>
<gene>
    <name evidence="1" type="ORF">HYH03_001764</name>
</gene>
<name>A0A835YFB8_9CHLO</name>
<dbReference type="AlphaFoldDB" id="A0A835YFB8"/>
<proteinExistence type="predicted"/>
<evidence type="ECO:0000313" key="1">
    <source>
        <dbReference type="EMBL" id="KAG2500183.1"/>
    </source>
</evidence>
<dbReference type="Proteomes" id="UP000612055">
    <property type="component" value="Unassembled WGS sequence"/>
</dbReference>
<comment type="caution">
    <text evidence="1">The sequence shown here is derived from an EMBL/GenBank/DDBJ whole genome shotgun (WGS) entry which is preliminary data.</text>
</comment>
<evidence type="ECO:0000313" key="2">
    <source>
        <dbReference type="Proteomes" id="UP000612055"/>
    </source>
</evidence>